<dbReference type="GO" id="GO:0043093">
    <property type="term" value="P:FtsZ-dependent cytokinesis"/>
    <property type="evidence" value="ECO:0007669"/>
    <property type="project" value="UniProtKB-UniRule"/>
</dbReference>
<protein>
    <recommendedName>
        <fullName evidence="5 6">Cell division protein FtsA</fullName>
    </recommendedName>
</protein>
<evidence type="ECO:0000256" key="3">
    <source>
        <dbReference type="ARBA" id="ARBA00023136"/>
    </source>
</evidence>
<keyword evidence="1 5" id="KW-1003">Cell membrane</keyword>
<accession>A0A154KRV1</accession>
<sequence>MARSKTRSGLIAALDIGTSKVCCFIARREKGEAPKVIGIGHNMSKGLQSGSIANLDAAQEVVLAAVNAAEKMAGHTIDSVIVNLSGGSPESETHTVELPLGSRPIGNLEIRKLNDQKEAVLRQAGDELIHTVPLGFRVDAATGLRDPRGMYGSVVGLDLHFVRTQTAPLRNLETLLGRCHLGIEETVVTPLASGLSALTADQRDLGATVIDMGAGTTSVAVFHGGQVIYTATVPVGGAHVTRDIAYGLNTSLNHAERMKTLHGSALTSPSDDQEILAVPVIGDEDENNVNHVPRSMLINIIKPRLEETFELIRDQLDEHGLSQIGGRSIVLTGGASQLNAIADLASQMFERPATIATPHGVSGLAEATAGPAFSACAGLLLRALQQQNDPLSEAMNQIRQSGGRWGRLGAWFKENF</sequence>
<dbReference type="EMBL" id="JPWJ01000001">
    <property type="protein sequence ID" value="RCK52925.1"/>
    <property type="molecule type" value="Genomic_DNA"/>
</dbReference>
<evidence type="ECO:0000313" key="10">
    <source>
        <dbReference type="Proteomes" id="UP000219068"/>
    </source>
</evidence>
<evidence type="ECO:0000313" key="8">
    <source>
        <dbReference type="EMBL" id="RCK52925.1"/>
    </source>
</evidence>
<dbReference type="Proteomes" id="UP000219068">
    <property type="component" value="Unassembled WGS sequence"/>
</dbReference>
<dbReference type="RefSeq" id="WP_062947737.1">
    <property type="nucleotide sequence ID" value="NZ_JALLPZ010000002.1"/>
</dbReference>
<evidence type="ECO:0000256" key="6">
    <source>
        <dbReference type="PIRNR" id="PIRNR003101"/>
    </source>
</evidence>
<reference evidence="9 10" key="2">
    <citation type="submission" date="2017-08" db="EMBL/GenBank/DDBJ databases">
        <authorList>
            <person name="de Groot N.N."/>
        </authorList>
    </citation>
    <scope>NUCLEOTIDE SEQUENCE [LARGE SCALE GENOMIC DNA]</scope>
    <source>
        <strain evidence="9 10">USBA 78</strain>
    </source>
</reference>
<dbReference type="AlphaFoldDB" id="A0A154KRV1"/>
<dbReference type="InterPro" id="IPR043129">
    <property type="entry name" value="ATPase_NBD"/>
</dbReference>
<evidence type="ECO:0000256" key="1">
    <source>
        <dbReference type="ARBA" id="ARBA00022475"/>
    </source>
</evidence>
<dbReference type="Gene3D" id="3.30.420.40">
    <property type="match status" value="2"/>
</dbReference>
<evidence type="ECO:0000259" key="7">
    <source>
        <dbReference type="SMART" id="SM00842"/>
    </source>
</evidence>
<dbReference type="PANTHER" id="PTHR32432">
    <property type="entry name" value="CELL DIVISION PROTEIN FTSA-RELATED"/>
    <property type="match status" value="1"/>
</dbReference>
<dbReference type="InterPro" id="IPR050696">
    <property type="entry name" value="FtsA/MreB"/>
</dbReference>
<comment type="subcellular location">
    <subcellularLocation>
        <location evidence="5">Cell membrane</location>
        <topology evidence="5">Peripheral membrane protein</topology>
        <orientation evidence="5">Cytoplasmic side</orientation>
    </subcellularLocation>
    <text evidence="5">Localizes to the Z ring in an FtsZ-dependent manner. Targeted to the membrane through a conserved C-terminal amphipathic helix.</text>
</comment>
<dbReference type="PANTHER" id="PTHR32432:SF4">
    <property type="entry name" value="CELL DIVISION PROTEIN FTSA"/>
    <property type="match status" value="1"/>
</dbReference>
<dbReference type="HAMAP" id="MF_02033">
    <property type="entry name" value="FtsA"/>
    <property type="match status" value="1"/>
</dbReference>
<dbReference type="GO" id="GO:0032153">
    <property type="term" value="C:cell division site"/>
    <property type="evidence" value="ECO:0007669"/>
    <property type="project" value="UniProtKB-UniRule"/>
</dbReference>
<keyword evidence="4 5" id="KW-0131">Cell cycle</keyword>
<dbReference type="Pfam" id="PF02491">
    <property type="entry name" value="SHS2_FTSA"/>
    <property type="match status" value="1"/>
</dbReference>
<comment type="similarity">
    <text evidence="5 6">Belongs to the FtsA/MreB family.</text>
</comment>
<dbReference type="EMBL" id="OBMM01000006">
    <property type="protein sequence ID" value="SOC28487.1"/>
    <property type="molecule type" value="Genomic_DNA"/>
</dbReference>
<dbReference type="Proteomes" id="UP000252266">
    <property type="component" value="Unassembled WGS sequence"/>
</dbReference>
<name>A0A154KRV1_9PROT</name>
<dbReference type="NCBIfam" id="TIGR01174">
    <property type="entry name" value="ftsA"/>
    <property type="match status" value="1"/>
</dbReference>
<reference evidence="8 11" key="1">
    <citation type="submission" date="2014-07" db="EMBL/GenBank/DDBJ databases">
        <title>Draft genome sequence of Thalassospira xiamenensis IB13.</title>
        <authorList>
            <person name="Lai Q."/>
            <person name="Shao Z."/>
        </authorList>
    </citation>
    <scope>NUCLEOTIDE SEQUENCE [LARGE SCALE GENOMIC DNA]</scope>
    <source>
        <strain evidence="8 11">IB13</strain>
    </source>
</reference>
<feature type="domain" description="SHS2" evidence="7">
    <location>
        <begin position="11"/>
        <end position="197"/>
    </location>
</feature>
<dbReference type="SUPFAM" id="SSF53067">
    <property type="entry name" value="Actin-like ATPase domain"/>
    <property type="match status" value="2"/>
</dbReference>
<dbReference type="PIRSF" id="PIRSF003101">
    <property type="entry name" value="FtsA"/>
    <property type="match status" value="1"/>
</dbReference>
<keyword evidence="3 5" id="KW-0472">Membrane</keyword>
<dbReference type="InterPro" id="IPR020823">
    <property type="entry name" value="Cell_div_FtsA"/>
</dbReference>
<evidence type="ECO:0000313" key="11">
    <source>
        <dbReference type="Proteomes" id="UP000252266"/>
    </source>
</evidence>
<dbReference type="CDD" id="cd24048">
    <property type="entry name" value="ASKHA_NBD_FtsA"/>
    <property type="match status" value="1"/>
</dbReference>
<dbReference type="InterPro" id="IPR003494">
    <property type="entry name" value="SHS2_FtsA"/>
</dbReference>
<dbReference type="Pfam" id="PF14450">
    <property type="entry name" value="FtsA"/>
    <property type="match status" value="1"/>
</dbReference>
<comment type="subunit">
    <text evidence="5">Self-interacts. Interacts with FtsZ.</text>
</comment>
<comment type="function">
    <text evidence="5 6">Cell division protein that is involved in the assembly of the Z ring. May serve as a membrane anchor for the Z ring.</text>
</comment>
<organism evidence="8 11">
    <name type="scientific">Thalassospira xiamenensis</name>
    <dbReference type="NCBI Taxonomy" id="220697"/>
    <lineage>
        <taxon>Bacteria</taxon>
        <taxon>Pseudomonadati</taxon>
        <taxon>Pseudomonadota</taxon>
        <taxon>Alphaproteobacteria</taxon>
        <taxon>Rhodospirillales</taxon>
        <taxon>Thalassospiraceae</taxon>
        <taxon>Thalassospira</taxon>
    </lineage>
</organism>
<evidence type="ECO:0000256" key="2">
    <source>
        <dbReference type="ARBA" id="ARBA00022618"/>
    </source>
</evidence>
<evidence type="ECO:0000256" key="5">
    <source>
        <dbReference type="HAMAP-Rule" id="MF_02033"/>
    </source>
</evidence>
<gene>
    <name evidence="5" type="primary">ftsA</name>
    <name evidence="9" type="ORF">SAMN05428964_106292</name>
    <name evidence="8" type="ORF">TH44_01515</name>
</gene>
<dbReference type="GO" id="GO:0009898">
    <property type="term" value="C:cytoplasmic side of plasma membrane"/>
    <property type="evidence" value="ECO:0007669"/>
    <property type="project" value="UniProtKB-UniRule"/>
</dbReference>
<evidence type="ECO:0000313" key="9">
    <source>
        <dbReference type="EMBL" id="SOC28487.1"/>
    </source>
</evidence>
<evidence type="ECO:0000256" key="4">
    <source>
        <dbReference type="ARBA" id="ARBA00023306"/>
    </source>
</evidence>
<keyword evidence="2 5" id="KW-0132">Cell division</keyword>
<proteinExistence type="inferred from homology"/>
<dbReference type="SMART" id="SM00842">
    <property type="entry name" value="FtsA"/>
    <property type="match status" value="1"/>
</dbReference>